<dbReference type="EMBL" id="VYDA01000605">
    <property type="protein sequence ID" value="MYH63374.1"/>
    <property type="molecule type" value="Genomic_DNA"/>
</dbReference>
<dbReference type="GO" id="GO:0004516">
    <property type="term" value="F:nicotinate phosphoribosyltransferase activity"/>
    <property type="evidence" value="ECO:0007669"/>
    <property type="project" value="UniProtKB-UniRule"/>
</dbReference>
<comment type="catalytic activity">
    <reaction evidence="8 9">
        <text>5-phospho-alpha-D-ribose 1-diphosphate + nicotinate + ATP + H2O = nicotinate beta-D-ribonucleotide + ADP + phosphate + diphosphate</text>
        <dbReference type="Rhea" id="RHEA:36163"/>
        <dbReference type="ChEBI" id="CHEBI:15377"/>
        <dbReference type="ChEBI" id="CHEBI:30616"/>
        <dbReference type="ChEBI" id="CHEBI:32544"/>
        <dbReference type="ChEBI" id="CHEBI:33019"/>
        <dbReference type="ChEBI" id="CHEBI:43474"/>
        <dbReference type="ChEBI" id="CHEBI:57502"/>
        <dbReference type="ChEBI" id="CHEBI:58017"/>
        <dbReference type="ChEBI" id="CHEBI:456216"/>
        <dbReference type="EC" id="6.3.4.21"/>
    </reaction>
</comment>
<comment type="similarity">
    <text evidence="2 9">Belongs to the NAPRTase family.</text>
</comment>
<evidence type="ECO:0000259" key="10">
    <source>
        <dbReference type="Pfam" id="PF17767"/>
    </source>
</evidence>
<dbReference type="GO" id="GO:0005829">
    <property type="term" value="C:cytosol"/>
    <property type="evidence" value="ECO:0007669"/>
    <property type="project" value="TreeGrafter"/>
</dbReference>
<dbReference type="InterPro" id="IPR007229">
    <property type="entry name" value="Nic_PRibTrfase-Fam"/>
</dbReference>
<reference evidence="11" key="1">
    <citation type="submission" date="2019-09" db="EMBL/GenBank/DDBJ databases">
        <title>Characterisation of the sponge microbiome using genome-centric metagenomics.</title>
        <authorList>
            <person name="Engelberts J.P."/>
            <person name="Robbins S.J."/>
            <person name="De Goeij J.M."/>
            <person name="Aranda M."/>
            <person name="Bell S.C."/>
            <person name="Webster N.S."/>
        </authorList>
    </citation>
    <scope>NUCLEOTIDE SEQUENCE</scope>
    <source>
        <strain evidence="11">SB0675_bin_29</strain>
    </source>
</reference>
<evidence type="ECO:0000256" key="2">
    <source>
        <dbReference type="ARBA" id="ARBA00010897"/>
    </source>
</evidence>
<keyword evidence="7 9" id="KW-0808">Transferase</keyword>
<dbReference type="InterPro" id="IPR036068">
    <property type="entry name" value="Nicotinate_pribotase-like_C"/>
</dbReference>
<evidence type="ECO:0000256" key="8">
    <source>
        <dbReference type="ARBA" id="ARBA00048668"/>
    </source>
</evidence>
<keyword evidence="4" id="KW-0597">Phosphoprotein</keyword>
<keyword evidence="6 9" id="KW-0662">Pyridine nucleotide biosynthesis</keyword>
<dbReference type="NCBIfam" id="NF009131">
    <property type="entry name" value="PRK12484.1"/>
    <property type="match status" value="1"/>
</dbReference>
<dbReference type="UniPathway" id="UPA00253">
    <property type="reaction ID" value="UER00457"/>
</dbReference>
<dbReference type="NCBIfam" id="TIGR01513">
    <property type="entry name" value="NAPRTase_put"/>
    <property type="match status" value="1"/>
</dbReference>
<dbReference type="Gene3D" id="3.20.20.70">
    <property type="entry name" value="Aldolase class I"/>
    <property type="match status" value="1"/>
</dbReference>
<evidence type="ECO:0000256" key="3">
    <source>
        <dbReference type="ARBA" id="ARBA00013236"/>
    </source>
</evidence>
<dbReference type="Gene3D" id="3.20.140.10">
    <property type="entry name" value="nicotinate phosphoribosyltransferase"/>
    <property type="match status" value="1"/>
</dbReference>
<feature type="non-terminal residue" evidence="11">
    <location>
        <position position="425"/>
    </location>
</feature>
<sequence length="425" mass="46716">MNDRSTAEGTLFTDQYQLTMAQLYFRLGMHERQAQFDHFFRNYPDYGEHRAGFCVNAGLEWLLDWMEEARFRKQETSLMRGMTSRTGRPLFAEDFLSWLDQHGDFGGISIQAIPEGRVVHAHVPLTVVTGPLALAQILETPLLNILNYQTLIATKAARVRESAGDALVLEFGVRRAHDRGGNAGTRAALIGGADFTSNAGISHALGYPPKGTHAHSLVQAFLAQGMTELDAFQAYADVYPDECLLLVDTIDTLECGVPNAIRVFEKLRQKGYAPVGVRLDSGDLAHLSTRVAQMLDSAGFPSASIVLSDRLDELAIRKIKLQIAQEAARNGLDADSIVRRLVYGVGTRLITSEGDSSLGGVYKLVGLKVKEGWQPTTKVSEEPGKTAIPGNKRVWRIVDSRGLATADLLTLNKEDPAKEWQNCYG</sequence>
<evidence type="ECO:0000256" key="9">
    <source>
        <dbReference type="RuleBase" id="RU365100"/>
    </source>
</evidence>
<dbReference type="GO" id="GO:0034355">
    <property type="term" value="P:NAD+ biosynthetic process via the salvage pathway"/>
    <property type="evidence" value="ECO:0007669"/>
    <property type="project" value="TreeGrafter"/>
</dbReference>
<evidence type="ECO:0000256" key="7">
    <source>
        <dbReference type="ARBA" id="ARBA00022679"/>
    </source>
</evidence>
<accession>A0A6B1GBA4</accession>
<evidence type="ECO:0000256" key="5">
    <source>
        <dbReference type="ARBA" id="ARBA00022598"/>
    </source>
</evidence>
<organism evidence="11">
    <name type="scientific">Caldilineaceae bacterium SB0675_bin_29</name>
    <dbReference type="NCBI Taxonomy" id="2605266"/>
    <lineage>
        <taxon>Bacteria</taxon>
        <taxon>Bacillati</taxon>
        <taxon>Chloroflexota</taxon>
        <taxon>Caldilineae</taxon>
        <taxon>Caldilineales</taxon>
        <taxon>Caldilineaceae</taxon>
    </lineage>
</organism>
<dbReference type="EC" id="6.3.4.21" evidence="3 9"/>
<keyword evidence="5 9" id="KW-0436">Ligase</keyword>
<comment type="caution">
    <text evidence="11">The sequence shown here is derived from an EMBL/GenBank/DDBJ whole genome shotgun (WGS) entry which is preliminary data.</text>
</comment>
<dbReference type="InterPro" id="IPR006405">
    <property type="entry name" value="Nic_PRibTrfase_pncB"/>
</dbReference>
<name>A0A6B1GBA4_9CHLR</name>
<feature type="domain" description="Nicotinate phosphoribosyltransferase N-terminal" evidence="10">
    <location>
        <begin position="11"/>
        <end position="147"/>
    </location>
</feature>
<gene>
    <name evidence="11" type="ORF">F4148_17015</name>
</gene>
<evidence type="ECO:0000256" key="4">
    <source>
        <dbReference type="ARBA" id="ARBA00022553"/>
    </source>
</evidence>
<dbReference type="NCBIfam" id="NF006695">
    <property type="entry name" value="PRK09243.1-2"/>
    <property type="match status" value="1"/>
</dbReference>
<dbReference type="CDD" id="cd01570">
    <property type="entry name" value="NAPRTase_A"/>
    <property type="match status" value="1"/>
</dbReference>
<comment type="function">
    <text evidence="9">Catalyzes the first step in the biosynthesis of NAD from nicotinic acid, the ATP-dependent synthesis of beta-nicotinate D-ribonucleotide from nicotinate and 5-phospho-D-ribose 1-phosphate.</text>
</comment>
<dbReference type="Pfam" id="PF17767">
    <property type="entry name" value="NAPRTase_N"/>
    <property type="match status" value="1"/>
</dbReference>
<dbReference type="PIRSF" id="PIRSF000484">
    <property type="entry name" value="NAPRT"/>
    <property type="match status" value="1"/>
</dbReference>
<dbReference type="AlphaFoldDB" id="A0A6B1GBA4"/>
<dbReference type="SUPFAM" id="SSF54675">
    <property type="entry name" value="Nicotinate/Quinolinate PRTase N-terminal domain-like"/>
    <property type="match status" value="1"/>
</dbReference>
<proteinExistence type="inferred from homology"/>
<protein>
    <recommendedName>
        <fullName evidence="3 9">Nicotinate phosphoribosyltransferase</fullName>
        <ecNumber evidence="3 9">6.3.4.21</ecNumber>
    </recommendedName>
</protein>
<dbReference type="PANTHER" id="PTHR11098:SF1">
    <property type="entry name" value="NICOTINATE PHOSPHORIBOSYLTRANSFERASE"/>
    <property type="match status" value="1"/>
</dbReference>
<evidence type="ECO:0000256" key="1">
    <source>
        <dbReference type="ARBA" id="ARBA00004952"/>
    </source>
</evidence>
<keyword evidence="11" id="KW-0328">Glycosyltransferase</keyword>
<comment type="pathway">
    <text evidence="1 9">Cofactor biosynthesis; NAD(+) biosynthesis; nicotinate D-ribonucleotide from nicotinate: step 1/1.</text>
</comment>
<dbReference type="InterPro" id="IPR013785">
    <property type="entry name" value="Aldolase_TIM"/>
</dbReference>
<comment type="PTM">
    <text evidence="9">Transiently phosphorylated on a His residue during the reaction cycle. Phosphorylation strongly increases the affinity for substrates and increases the rate of nicotinate D-ribonucleotide production. Dephosphorylation regenerates the low-affinity form of the enzyme, leading to product release.</text>
</comment>
<dbReference type="SUPFAM" id="SSF51690">
    <property type="entry name" value="Nicotinate/Quinolinate PRTase C-terminal domain-like"/>
    <property type="match status" value="1"/>
</dbReference>
<dbReference type="GO" id="GO:0016757">
    <property type="term" value="F:glycosyltransferase activity"/>
    <property type="evidence" value="ECO:0007669"/>
    <property type="project" value="UniProtKB-KW"/>
</dbReference>
<evidence type="ECO:0000313" key="11">
    <source>
        <dbReference type="EMBL" id="MYH63374.1"/>
    </source>
</evidence>
<evidence type="ECO:0000256" key="6">
    <source>
        <dbReference type="ARBA" id="ARBA00022642"/>
    </source>
</evidence>
<dbReference type="PANTHER" id="PTHR11098">
    <property type="entry name" value="NICOTINATE PHOSPHORIBOSYLTRANSFERASE"/>
    <property type="match status" value="1"/>
</dbReference>
<dbReference type="InterPro" id="IPR040727">
    <property type="entry name" value="NAPRTase_N"/>
</dbReference>